<dbReference type="Proteomes" id="UP000222310">
    <property type="component" value="Unassembled WGS sequence"/>
</dbReference>
<evidence type="ECO:0000313" key="4">
    <source>
        <dbReference type="Proteomes" id="UP000222310"/>
    </source>
</evidence>
<comment type="caution">
    <text evidence="3">The sequence shown here is derived from an EMBL/GenBank/DDBJ whole genome shotgun (WGS) entry which is preliminary data.</text>
</comment>
<evidence type="ECO:0000256" key="1">
    <source>
        <dbReference type="SAM" id="MobiDB-lite"/>
    </source>
</evidence>
<reference evidence="3 4" key="1">
    <citation type="submission" date="2015-02" db="EMBL/GenBank/DDBJ databases">
        <title>Nostoc linckia genome annotation.</title>
        <authorList>
            <person name="Zhou Z."/>
        </authorList>
    </citation>
    <scope>NUCLEOTIDE SEQUENCE [LARGE SCALE GENOMIC DNA]</scope>
    <source>
        <strain evidence="4">z8</strain>
    </source>
</reference>
<name>A0A9Q5ZDE0_NOSLI</name>
<dbReference type="RefSeq" id="WP_099069038.1">
    <property type="nucleotide sequence ID" value="NZ_LAHD01000027.1"/>
</dbReference>
<sequence>MAEYPFDEFMIQDELEPYPVNIWHWGIKNNYQCFLHWQDPEIVRQNLLPTKTAFVTRDCISFKKLHYSCDLAIRERWFVEAKNKGGWKITVAYDPRIVNNIYIRLNPGKAMEPCSLLDIDQKFNGCEWSEVEDYYRRINEKKQAALTRKIQTRAQRNAQAQEILKQETKETEKASSGYSKSSRLKDIREHRFTERTIERKEQAWNLTADKASSQPGQDIPISVVSPPEKNEEGYVAPHRPTDKLRKSRQRRLSNDT</sequence>
<dbReference type="AlphaFoldDB" id="A0A9Q5ZDE0"/>
<proteinExistence type="predicted"/>
<dbReference type="InterPro" id="IPR015378">
    <property type="entry name" value="Transposase-like_Mu_C"/>
</dbReference>
<feature type="domain" description="Transposase-like Mu C-terminal" evidence="2">
    <location>
        <begin position="46"/>
        <end position="105"/>
    </location>
</feature>
<feature type="region of interest" description="Disordered" evidence="1">
    <location>
        <begin position="203"/>
        <end position="256"/>
    </location>
</feature>
<dbReference type="GeneID" id="57094437"/>
<evidence type="ECO:0000313" key="3">
    <source>
        <dbReference type="EMBL" id="PHK04295.1"/>
    </source>
</evidence>
<gene>
    <name evidence="3" type="ORF">VF08_11880</name>
</gene>
<accession>A0A9Q5ZDE0</accession>
<dbReference type="EMBL" id="LAHD01000027">
    <property type="protein sequence ID" value="PHK04295.1"/>
    <property type="molecule type" value="Genomic_DNA"/>
</dbReference>
<feature type="compositionally biased region" description="Basic and acidic residues" evidence="1">
    <location>
        <begin position="164"/>
        <end position="173"/>
    </location>
</feature>
<feature type="compositionally biased region" description="Basic residues" evidence="1">
    <location>
        <begin position="245"/>
        <end position="256"/>
    </location>
</feature>
<protein>
    <recommendedName>
        <fullName evidence="2">Transposase-like Mu C-terminal domain-containing protein</fullName>
    </recommendedName>
</protein>
<organism evidence="3 4">
    <name type="scientific">Nostoc linckia z8</name>
    <dbReference type="NCBI Taxonomy" id="1628746"/>
    <lineage>
        <taxon>Bacteria</taxon>
        <taxon>Bacillati</taxon>
        <taxon>Cyanobacteriota</taxon>
        <taxon>Cyanophyceae</taxon>
        <taxon>Nostocales</taxon>
        <taxon>Nostocaceae</taxon>
        <taxon>Nostoc</taxon>
    </lineage>
</organism>
<feature type="region of interest" description="Disordered" evidence="1">
    <location>
        <begin position="160"/>
        <end position="189"/>
    </location>
</feature>
<evidence type="ECO:0000259" key="2">
    <source>
        <dbReference type="Pfam" id="PF09299"/>
    </source>
</evidence>
<dbReference type="Pfam" id="PF09299">
    <property type="entry name" value="Mu-transpos_C"/>
    <property type="match status" value="1"/>
</dbReference>